<evidence type="ECO:0000256" key="6">
    <source>
        <dbReference type="ARBA" id="ARBA00047475"/>
    </source>
</evidence>
<dbReference type="GO" id="GO:0015020">
    <property type="term" value="F:glucuronosyltransferase activity"/>
    <property type="evidence" value="ECO:0007669"/>
    <property type="project" value="UniProtKB-EC"/>
</dbReference>
<gene>
    <name evidence="8" type="ORF">PENTCL1PPCAC_16106</name>
</gene>
<feature type="region of interest" description="Disordered" evidence="7">
    <location>
        <begin position="1"/>
        <end position="24"/>
    </location>
</feature>
<evidence type="ECO:0000256" key="4">
    <source>
        <dbReference type="ARBA" id="ARBA00022679"/>
    </source>
</evidence>
<dbReference type="Proteomes" id="UP001432027">
    <property type="component" value="Unassembled WGS sequence"/>
</dbReference>
<evidence type="ECO:0000256" key="2">
    <source>
        <dbReference type="ARBA" id="ARBA00012544"/>
    </source>
</evidence>
<sequence length="206" mass="23284">MRHFPKKRRDSVNRPIQSGRHQKNRLHNILQHVRKPLRDHSIAIFSSCGERMTFWQRIENALGSFGFGMLMRGRFRSMQQIFDAMQPGMPLLTDLMGACSLVFLNSEPILDYPRPTVHKVIDIGGIVTGTEADPLDEVSVLVRNSQSSQSNSHSVLWNVCTSKRISCPNPTRKPSRLLFQGSPAQCFSRDRQNFGDDLVSASGFAE</sequence>
<dbReference type="InterPro" id="IPR050271">
    <property type="entry name" value="UDP-glycosyltransferase"/>
</dbReference>
<comment type="similarity">
    <text evidence="1">Belongs to the UDP-glycosyltransferase family.</text>
</comment>
<keyword evidence="4" id="KW-0808">Transferase</keyword>
<feature type="non-terminal residue" evidence="8">
    <location>
        <position position="206"/>
    </location>
</feature>
<dbReference type="EMBL" id="BTSX01000004">
    <property type="protein sequence ID" value="GMS93931.1"/>
    <property type="molecule type" value="Genomic_DNA"/>
</dbReference>
<accession>A0AAV5TI03</accession>
<dbReference type="EC" id="2.4.1.17" evidence="2"/>
<keyword evidence="3" id="KW-0328">Glycosyltransferase</keyword>
<dbReference type="InterPro" id="IPR002213">
    <property type="entry name" value="UDP_glucos_trans"/>
</dbReference>
<keyword evidence="9" id="KW-1185">Reference proteome</keyword>
<dbReference type="PANTHER" id="PTHR48043">
    <property type="entry name" value="EG:EG0003.4 PROTEIN-RELATED"/>
    <property type="match status" value="1"/>
</dbReference>
<name>A0AAV5TI03_9BILA</name>
<comment type="caution">
    <text evidence="8">The sequence shown here is derived from an EMBL/GenBank/DDBJ whole genome shotgun (WGS) entry which is preliminary data.</text>
</comment>
<dbReference type="AlphaFoldDB" id="A0AAV5TI03"/>
<dbReference type="SUPFAM" id="SSF53756">
    <property type="entry name" value="UDP-Glycosyltransferase/glycogen phosphorylase"/>
    <property type="match status" value="1"/>
</dbReference>
<evidence type="ECO:0000256" key="3">
    <source>
        <dbReference type="ARBA" id="ARBA00022676"/>
    </source>
</evidence>
<evidence type="ECO:0000313" key="8">
    <source>
        <dbReference type="EMBL" id="GMS93931.1"/>
    </source>
</evidence>
<dbReference type="PANTHER" id="PTHR48043:SF23">
    <property type="entry name" value="UDP-GLUCURONOSYLTRANSFERASE"/>
    <property type="match status" value="1"/>
</dbReference>
<comment type="catalytic activity">
    <reaction evidence="6">
        <text>glucuronate acceptor + UDP-alpha-D-glucuronate = acceptor beta-D-glucuronoside + UDP + H(+)</text>
        <dbReference type="Rhea" id="RHEA:21032"/>
        <dbReference type="ChEBI" id="CHEBI:15378"/>
        <dbReference type="ChEBI" id="CHEBI:58052"/>
        <dbReference type="ChEBI" id="CHEBI:58223"/>
        <dbReference type="ChEBI" id="CHEBI:132367"/>
        <dbReference type="ChEBI" id="CHEBI:132368"/>
        <dbReference type="EC" id="2.4.1.17"/>
    </reaction>
</comment>
<dbReference type="Pfam" id="PF00201">
    <property type="entry name" value="UDPGT"/>
    <property type="match status" value="1"/>
</dbReference>
<protein>
    <recommendedName>
        <fullName evidence="2">glucuronosyltransferase</fullName>
        <ecNumber evidence="2">2.4.1.17</ecNumber>
    </recommendedName>
</protein>
<proteinExistence type="inferred from homology"/>
<evidence type="ECO:0000256" key="7">
    <source>
        <dbReference type="SAM" id="MobiDB-lite"/>
    </source>
</evidence>
<evidence type="ECO:0000256" key="5">
    <source>
        <dbReference type="ARBA" id="ARBA00022729"/>
    </source>
</evidence>
<keyword evidence="5" id="KW-0732">Signal</keyword>
<evidence type="ECO:0000256" key="1">
    <source>
        <dbReference type="ARBA" id="ARBA00009995"/>
    </source>
</evidence>
<evidence type="ECO:0000313" key="9">
    <source>
        <dbReference type="Proteomes" id="UP001432027"/>
    </source>
</evidence>
<reference evidence="8" key="1">
    <citation type="submission" date="2023-10" db="EMBL/GenBank/DDBJ databases">
        <title>Genome assembly of Pristionchus species.</title>
        <authorList>
            <person name="Yoshida K."/>
            <person name="Sommer R.J."/>
        </authorList>
    </citation>
    <scope>NUCLEOTIDE SEQUENCE</scope>
    <source>
        <strain evidence="8">RS0144</strain>
    </source>
</reference>
<organism evidence="8 9">
    <name type="scientific">Pristionchus entomophagus</name>
    <dbReference type="NCBI Taxonomy" id="358040"/>
    <lineage>
        <taxon>Eukaryota</taxon>
        <taxon>Metazoa</taxon>
        <taxon>Ecdysozoa</taxon>
        <taxon>Nematoda</taxon>
        <taxon>Chromadorea</taxon>
        <taxon>Rhabditida</taxon>
        <taxon>Rhabditina</taxon>
        <taxon>Diplogasteromorpha</taxon>
        <taxon>Diplogasteroidea</taxon>
        <taxon>Neodiplogasteridae</taxon>
        <taxon>Pristionchus</taxon>
    </lineage>
</organism>